<protein>
    <submittedName>
        <fullName evidence="1">Uncharacterized protein</fullName>
    </submittedName>
</protein>
<dbReference type="EMBL" id="FJOG01000089">
    <property type="protein sequence ID" value="CZR70012.1"/>
    <property type="molecule type" value="Genomic_DNA"/>
</dbReference>
<name>A0A1L7XY60_9HELO</name>
<evidence type="ECO:0000313" key="2">
    <source>
        <dbReference type="Proteomes" id="UP000184330"/>
    </source>
</evidence>
<sequence length="271" mass="30152">MSATVRGFKLGEINAAGAATAEFSLVGHPPLQQIANMQDMERRIMDARPGMYIKYFPCRYDAVTGDLKVGGGYLFDSRQNAEGYNHWATNEFEVDGPGEPPKKEKFWSRSIFKDVQRRTWDVIGACNFTFPDQHAVVRFQRWSYTDTAGDDNAIALLKQTYEIIRETARKRRGAGAVWVLIRPEDRLIGMVTTVSKVADGNDSTEAGNMSIAELERQPSLGAHLPPQLGAVEVYNRTSLMLTIWMPTSRLAGGVHQTTPNFPLLPAVTNLS</sequence>
<accession>A0A1L7XY60</accession>
<dbReference type="Proteomes" id="UP000184330">
    <property type="component" value="Unassembled WGS sequence"/>
</dbReference>
<evidence type="ECO:0000313" key="1">
    <source>
        <dbReference type="EMBL" id="CZR70012.1"/>
    </source>
</evidence>
<dbReference type="OrthoDB" id="3885040at2759"/>
<proteinExistence type="predicted"/>
<dbReference type="AlphaFoldDB" id="A0A1L7XY60"/>
<organism evidence="1 2">
    <name type="scientific">Phialocephala subalpina</name>
    <dbReference type="NCBI Taxonomy" id="576137"/>
    <lineage>
        <taxon>Eukaryota</taxon>
        <taxon>Fungi</taxon>
        <taxon>Dikarya</taxon>
        <taxon>Ascomycota</taxon>
        <taxon>Pezizomycotina</taxon>
        <taxon>Leotiomycetes</taxon>
        <taxon>Helotiales</taxon>
        <taxon>Mollisiaceae</taxon>
        <taxon>Phialocephala</taxon>
        <taxon>Phialocephala fortinii species complex</taxon>
    </lineage>
</organism>
<keyword evidence="2" id="KW-1185">Reference proteome</keyword>
<reference evidence="1 2" key="1">
    <citation type="submission" date="2016-03" db="EMBL/GenBank/DDBJ databases">
        <authorList>
            <person name="Ploux O."/>
        </authorList>
    </citation>
    <scope>NUCLEOTIDE SEQUENCE [LARGE SCALE GENOMIC DNA]</scope>
    <source>
        <strain evidence="1 2">UAMH 11012</strain>
    </source>
</reference>
<gene>
    <name evidence="1" type="ORF">PAC_19913</name>
</gene>
<dbReference type="STRING" id="576137.A0A1L7XY60"/>